<evidence type="ECO:0000313" key="3">
    <source>
        <dbReference type="Proteomes" id="UP000064189"/>
    </source>
</evidence>
<dbReference type="Proteomes" id="UP000064189">
    <property type="component" value="Unassembled WGS sequence"/>
</dbReference>
<dbReference type="Pfam" id="PF00903">
    <property type="entry name" value="Glyoxalase"/>
    <property type="match status" value="1"/>
</dbReference>
<dbReference type="PROSITE" id="PS51819">
    <property type="entry name" value="VOC"/>
    <property type="match status" value="1"/>
</dbReference>
<proteinExistence type="predicted"/>
<dbReference type="InterPro" id="IPR037523">
    <property type="entry name" value="VOC_core"/>
</dbReference>
<protein>
    <submittedName>
        <fullName evidence="2">Glyoxalase</fullName>
    </submittedName>
</protein>
<dbReference type="InterPro" id="IPR029068">
    <property type="entry name" value="Glyas_Bleomycin-R_OHBP_Dase"/>
</dbReference>
<gene>
    <name evidence="2" type="ORF">AS888_17605</name>
</gene>
<evidence type="ECO:0000313" key="2">
    <source>
        <dbReference type="EMBL" id="KWW21503.1"/>
    </source>
</evidence>
<keyword evidence="3" id="KW-1185">Reference proteome</keyword>
<dbReference type="RefSeq" id="WP_061141851.1">
    <property type="nucleotide sequence ID" value="NZ_LNNH01000012.1"/>
</dbReference>
<reference evidence="2 3" key="1">
    <citation type="submission" date="2015-11" db="EMBL/GenBank/DDBJ databases">
        <title>Genome Sequence of Bacillus simplex strain VanAntwerpen2.</title>
        <authorList>
            <person name="Couger M.B."/>
        </authorList>
    </citation>
    <scope>NUCLEOTIDE SEQUENCE [LARGE SCALE GENOMIC DNA]</scope>
    <source>
        <strain evidence="2 3">VanAntwerpen02</strain>
    </source>
</reference>
<evidence type="ECO:0000259" key="1">
    <source>
        <dbReference type="PROSITE" id="PS51819"/>
    </source>
</evidence>
<dbReference type="PANTHER" id="PTHR36503:SF1">
    <property type="entry name" value="BLR2520 PROTEIN"/>
    <property type="match status" value="1"/>
</dbReference>
<dbReference type="PANTHER" id="PTHR36503">
    <property type="entry name" value="BLR2520 PROTEIN"/>
    <property type="match status" value="1"/>
</dbReference>
<accession>A0A109N131</accession>
<dbReference type="EMBL" id="LNNH01000012">
    <property type="protein sequence ID" value="KWW21503.1"/>
    <property type="molecule type" value="Genomic_DNA"/>
</dbReference>
<dbReference type="InterPro" id="IPR004360">
    <property type="entry name" value="Glyas_Fos-R_dOase_dom"/>
</dbReference>
<dbReference type="AlphaFoldDB" id="A0A109N131"/>
<organism evidence="2 3">
    <name type="scientific">Peribacillus simplex</name>
    <dbReference type="NCBI Taxonomy" id="1478"/>
    <lineage>
        <taxon>Bacteria</taxon>
        <taxon>Bacillati</taxon>
        <taxon>Bacillota</taxon>
        <taxon>Bacilli</taxon>
        <taxon>Bacillales</taxon>
        <taxon>Bacillaceae</taxon>
        <taxon>Peribacillus</taxon>
    </lineage>
</organism>
<name>A0A109N131_9BACI</name>
<sequence>MKPRITVLTLGVDDLEKSLAFYQDGMGFQTEGIIGKEFEHGAVAFFDLQAGLKLAIWKRSDIAHEAKVPLSQASSTEFTIGHNVGSKEEVDRVLLQAYKAGAEITDPAHDTFWGGYSGHFKDPDGHLWEVVWNPQWDLEE</sequence>
<feature type="domain" description="VOC" evidence="1">
    <location>
        <begin position="4"/>
        <end position="133"/>
    </location>
</feature>
<dbReference type="Gene3D" id="3.10.180.10">
    <property type="entry name" value="2,3-Dihydroxybiphenyl 1,2-Dioxygenase, domain 1"/>
    <property type="match status" value="1"/>
</dbReference>
<comment type="caution">
    <text evidence="2">The sequence shown here is derived from an EMBL/GenBank/DDBJ whole genome shotgun (WGS) entry which is preliminary data.</text>
</comment>
<dbReference type="SUPFAM" id="SSF54593">
    <property type="entry name" value="Glyoxalase/Bleomycin resistance protein/Dihydroxybiphenyl dioxygenase"/>
    <property type="match status" value="1"/>
</dbReference>